<keyword evidence="1" id="KW-0472">Membrane</keyword>
<dbReference type="AlphaFoldDB" id="A0ABD3P619"/>
<dbReference type="Gene3D" id="3.40.50.1240">
    <property type="entry name" value="Phosphoglycerate mutase-like"/>
    <property type="match status" value="1"/>
</dbReference>
<dbReference type="SUPFAM" id="SSF53254">
    <property type="entry name" value="Phosphoglycerate mutase-like"/>
    <property type="match status" value="1"/>
</dbReference>
<reference evidence="2 3" key="1">
    <citation type="journal article" date="2020" name="G3 (Bethesda)">
        <title>Improved Reference Genome for Cyclotella cryptica CCMP332, a Model for Cell Wall Morphogenesis, Salinity Adaptation, and Lipid Production in Diatoms (Bacillariophyta).</title>
        <authorList>
            <person name="Roberts W.R."/>
            <person name="Downey K.M."/>
            <person name="Ruck E.C."/>
            <person name="Traller J.C."/>
            <person name="Alverson A.J."/>
        </authorList>
    </citation>
    <scope>NUCLEOTIDE SEQUENCE [LARGE SCALE GENOMIC DNA]</scope>
    <source>
        <strain evidence="2 3">CCMP332</strain>
    </source>
</reference>
<evidence type="ECO:0000313" key="2">
    <source>
        <dbReference type="EMBL" id="KAL3783341.1"/>
    </source>
</evidence>
<dbReference type="InterPro" id="IPR050275">
    <property type="entry name" value="PGM_Phosphatase"/>
</dbReference>
<accession>A0ABD3P619</accession>
<proteinExistence type="predicted"/>
<dbReference type="InterPro" id="IPR001345">
    <property type="entry name" value="PG/BPGM_mutase_AS"/>
</dbReference>
<feature type="transmembrane region" description="Helical" evidence="1">
    <location>
        <begin position="20"/>
        <end position="39"/>
    </location>
</feature>
<keyword evidence="1" id="KW-1133">Transmembrane helix</keyword>
<evidence type="ECO:0000313" key="3">
    <source>
        <dbReference type="Proteomes" id="UP001516023"/>
    </source>
</evidence>
<dbReference type="PROSITE" id="PS00175">
    <property type="entry name" value="PG_MUTASE"/>
    <property type="match status" value="1"/>
</dbReference>
<dbReference type="PANTHER" id="PTHR48100">
    <property type="entry name" value="BROAD-SPECIFICITY PHOSPHATASE YOR283W-RELATED"/>
    <property type="match status" value="1"/>
</dbReference>
<dbReference type="CDD" id="cd07067">
    <property type="entry name" value="HP_PGM_like"/>
    <property type="match status" value="1"/>
</dbReference>
<keyword evidence="1" id="KW-0812">Transmembrane</keyword>
<name>A0ABD3P619_9STRA</name>
<keyword evidence="3" id="KW-1185">Reference proteome</keyword>
<evidence type="ECO:0008006" key="4">
    <source>
        <dbReference type="Google" id="ProtNLM"/>
    </source>
</evidence>
<dbReference type="Proteomes" id="UP001516023">
    <property type="component" value="Unassembled WGS sequence"/>
</dbReference>
<feature type="transmembrane region" description="Helical" evidence="1">
    <location>
        <begin position="126"/>
        <end position="148"/>
    </location>
</feature>
<comment type="caution">
    <text evidence="2">The sequence shown here is derived from an EMBL/GenBank/DDBJ whole genome shotgun (WGS) entry which is preliminary data.</text>
</comment>
<dbReference type="PANTHER" id="PTHR48100:SF33">
    <property type="entry name" value="PEPTIDASE S54 RHOMBOID DOMAIN-CONTAINING PROTEIN"/>
    <property type="match status" value="1"/>
</dbReference>
<evidence type="ECO:0000256" key="1">
    <source>
        <dbReference type="SAM" id="Phobius"/>
    </source>
</evidence>
<dbReference type="InterPro" id="IPR013078">
    <property type="entry name" value="His_Pase_superF_clade-1"/>
</dbReference>
<sequence>MTLLSNIIAIPSYLLFHSIWFLHSISRPVLLVSILCLLSNPTAASRKIKLIYTSLLYLALSKDKKWKVPNDDPAAYFAKELGGTRTTTNTGSADGKITYREKTIILIRHGESTWNDTFNPGDRNKVIFVLFFIPNLIYAIVMELYFFVSGKDSESWFFDSALSEKGVRQSEGLRKFLKKEKLRLGSTAKGGNAGEQKAIKLLLALDEYSASSHVISSNLRRAISTAAIGLSERFASSIQNPSKKDSILLLPCLQEISRNPDALSILPPQGVAHPTWCDTDIPGVPVSAFSSLIDTKLHGGNKSLKSNGLLRLQQFCKDIFDDSKLPKSTIIAAGHSLFFRSFFQLYLPRGVEHVSKKKKLVNGGVVMFTLREAVLEKKKEYMIDPGSVVIVYGGFGKHTKG</sequence>
<organism evidence="2 3">
    <name type="scientific">Cyclotella cryptica</name>
    <dbReference type="NCBI Taxonomy" id="29204"/>
    <lineage>
        <taxon>Eukaryota</taxon>
        <taxon>Sar</taxon>
        <taxon>Stramenopiles</taxon>
        <taxon>Ochrophyta</taxon>
        <taxon>Bacillariophyta</taxon>
        <taxon>Coscinodiscophyceae</taxon>
        <taxon>Thalassiosirophycidae</taxon>
        <taxon>Stephanodiscales</taxon>
        <taxon>Stephanodiscaceae</taxon>
        <taxon>Cyclotella</taxon>
    </lineage>
</organism>
<protein>
    <recommendedName>
        <fullName evidence="4">Phosphoglycerate mutase-like protein</fullName>
    </recommendedName>
</protein>
<dbReference type="InterPro" id="IPR029033">
    <property type="entry name" value="His_PPase_superfam"/>
</dbReference>
<dbReference type="EMBL" id="JABMIG020000263">
    <property type="protein sequence ID" value="KAL3783341.1"/>
    <property type="molecule type" value="Genomic_DNA"/>
</dbReference>
<gene>
    <name evidence="2" type="ORF">HJC23_011105</name>
</gene>